<dbReference type="GO" id="GO:0070475">
    <property type="term" value="P:rRNA base methylation"/>
    <property type="evidence" value="ECO:0007669"/>
    <property type="project" value="TreeGrafter"/>
</dbReference>
<protein>
    <recommendedName>
        <fullName evidence="4 12">Ribosomal RNA small subunit methyltransferase E</fullName>
        <ecNumber evidence="3 12">2.1.1.193</ecNumber>
    </recommendedName>
</protein>
<dbReference type="EMBL" id="CP041217">
    <property type="protein sequence ID" value="QDH19935.1"/>
    <property type="molecule type" value="Genomic_DNA"/>
</dbReference>
<dbReference type="InterPro" id="IPR029028">
    <property type="entry name" value="Alpha/beta_knot_MTases"/>
</dbReference>
<sequence length="253" mass="28070">MQRYFVEKEQFEQDKVRIVGEDARHIGKVMRGRPGDPIIVCDGRERLVLAELETVEQGEVIASVLEEIAEKSEARFRVSIAQSLPKGDKLETVIQKCTEIGAAAFVPFLSERTVVQYDAKKEEKRLQRWSKIAKEAAEQSHRSRIPGVLQPLTYKQLLKTFEAYDLVLFCYEKENGQQLRDLVRPFAEGRPEGAANILVVVGPEGGFSEREADEASAAGAKVAGLGKRILRAETAGMTALSCILYESGEMGGI</sequence>
<dbReference type="KEGG" id="saca:FFV09_03065"/>
<evidence type="ECO:0000256" key="9">
    <source>
        <dbReference type="ARBA" id="ARBA00022691"/>
    </source>
</evidence>
<keyword evidence="7 12" id="KW-0489">Methyltransferase</keyword>
<evidence type="ECO:0000259" key="13">
    <source>
        <dbReference type="Pfam" id="PF04452"/>
    </source>
</evidence>
<organism evidence="15 16">
    <name type="scientific">Saccharibacillus brassicae</name>
    <dbReference type="NCBI Taxonomy" id="2583377"/>
    <lineage>
        <taxon>Bacteria</taxon>
        <taxon>Bacillati</taxon>
        <taxon>Bacillota</taxon>
        <taxon>Bacilli</taxon>
        <taxon>Bacillales</taxon>
        <taxon>Paenibacillaceae</taxon>
        <taxon>Saccharibacillus</taxon>
    </lineage>
</organism>
<dbReference type="RefSeq" id="WP_141446321.1">
    <property type="nucleotide sequence ID" value="NZ_CP041217.1"/>
</dbReference>
<dbReference type="Proteomes" id="UP000316968">
    <property type="component" value="Chromosome"/>
</dbReference>
<comment type="catalytic activity">
    <reaction evidence="11 12">
        <text>uridine(1498) in 16S rRNA + S-adenosyl-L-methionine = N(3)-methyluridine(1498) in 16S rRNA + S-adenosyl-L-homocysteine + H(+)</text>
        <dbReference type="Rhea" id="RHEA:42920"/>
        <dbReference type="Rhea" id="RHEA-COMP:10283"/>
        <dbReference type="Rhea" id="RHEA-COMP:10284"/>
        <dbReference type="ChEBI" id="CHEBI:15378"/>
        <dbReference type="ChEBI" id="CHEBI:57856"/>
        <dbReference type="ChEBI" id="CHEBI:59789"/>
        <dbReference type="ChEBI" id="CHEBI:65315"/>
        <dbReference type="ChEBI" id="CHEBI:74502"/>
        <dbReference type="EC" id="2.1.1.193"/>
    </reaction>
</comment>
<evidence type="ECO:0000256" key="7">
    <source>
        <dbReference type="ARBA" id="ARBA00022603"/>
    </source>
</evidence>
<dbReference type="OrthoDB" id="9815641at2"/>
<dbReference type="InterPro" id="IPR029026">
    <property type="entry name" value="tRNA_m1G_MTases_N"/>
</dbReference>
<dbReference type="PANTHER" id="PTHR30027">
    <property type="entry name" value="RIBOSOMAL RNA SMALL SUBUNIT METHYLTRANSFERASE E"/>
    <property type="match status" value="1"/>
</dbReference>
<keyword evidence="8 12" id="KW-0808">Transferase</keyword>
<evidence type="ECO:0000256" key="5">
    <source>
        <dbReference type="ARBA" id="ARBA00022490"/>
    </source>
</evidence>
<evidence type="ECO:0000256" key="11">
    <source>
        <dbReference type="ARBA" id="ARBA00047944"/>
    </source>
</evidence>
<evidence type="ECO:0000256" key="3">
    <source>
        <dbReference type="ARBA" id="ARBA00012328"/>
    </source>
</evidence>
<dbReference type="InterPro" id="IPR006700">
    <property type="entry name" value="RsmE"/>
</dbReference>
<dbReference type="AlphaFoldDB" id="A0A4Y6UV97"/>
<dbReference type="SUPFAM" id="SSF88697">
    <property type="entry name" value="PUA domain-like"/>
    <property type="match status" value="1"/>
</dbReference>
<reference evidence="15 16" key="1">
    <citation type="submission" date="2019-06" db="EMBL/GenBank/DDBJ databases">
        <title>Saccharibacillus brassicae sp. nov., an endophytic bacterium isolated from Chinese cabbage seeds (Brassica pekinensis).</title>
        <authorList>
            <person name="Jiang L."/>
            <person name="Lee J."/>
            <person name="Kim S.W."/>
        </authorList>
    </citation>
    <scope>NUCLEOTIDE SEQUENCE [LARGE SCALE GENOMIC DNA]</scope>
    <source>
        <strain evidence="16">KCTC 43072 / ATSA2</strain>
    </source>
</reference>
<evidence type="ECO:0000259" key="14">
    <source>
        <dbReference type="Pfam" id="PF20260"/>
    </source>
</evidence>
<dbReference type="EC" id="2.1.1.193" evidence="3 12"/>
<name>A0A4Y6UV97_SACBS</name>
<dbReference type="Gene3D" id="3.40.1280.10">
    <property type="match status" value="1"/>
</dbReference>
<dbReference type="InterPro" id="IPR046886">
    <property type="entry name" value="RsmE_MTase_dom"/>
</dbReference>
<evidence type="ECO:0000256" key="8">
    <source>
        <dbReference type="ARBA" id="ARBA00022679"/>
    </source>
</evidence>
<evidence type="ECO:0000256" key="2">
    <source>
        <dbReference type="ARBA" id="ARBA00005528"/>
    </source>
</evidence>
<dbReference type="Pfam" id="PF04452">
    <property type="entry name" value="Methyltrans_RNA"/>
    <property type="match status" value="1"/>
</dbReference>
<gene>
    <name evidence="15" type="ORF">FFV09_03065</name>
</gene>
<dbReference type="InterPro" id="IPR046887">
    <property type="entry name" value="RsmE_PUA-like"/>
</dbReference>
<evidence type="ECO:0000313" key="16">
    <source>
        <dbReference type="Proteomes" id="UP000316968"/>
    </source>
</evidence>
<dbReference type="SUPFAM" id="SSF75217">
    <property type="entry name" value="alpha/beta knot"/>
    <property type="match status" value="1"/>
</dbReference>
<keyword evidence="6 12" id="KW-0698">rRNA processing</keyword>
<evidence type="ECO:0000313" key="15">
    <source>
        <dbReference type="EMBL" id="QDH19935.1"/>
    </source>
</evidence>
<keyword evidence="9 12" id="KW-0949">S-adenosyl-L-methionine</keyword>
<comment type="similarity">
    <text evidence="2 12">Belongs to the RNA methyltransferase RsmE family.</text>
</comment>
<evidence type="ECO:0000256" key="10">
    <source>
        <dbReference type="ARBA" id="ARBA00025699"/>
    </source>
</evidence>
<evidence type="ECO:0000256" key="6">
    <source>
        <dbReference type="ARBA" id="ARBA00022552"/>
    </source>
</evidence>
<dbReference type="Pfam" id="PF20260">
    <property type="entry name" value="PUA_4"/>
    <property type="match status" value="1"/>
</dbReference>
<dbReference type="NCBIfam" id="NF008692">
    <property type="entry name" value="PRK11713.1-5"/>
    <property type="match status" value="1"/>
</dbReference>
<keyword evidence="16" id="KW-1185">Reference proteome</keyword>
<evidence type="ECO:0000256" key="12">
    <source>
        <dbReference type="PIRNR" id="PIRNR015601"/>
    </source>
</evidence>
<dbReference type="PANTHER" id="PTHR30027:SF3">
    <property type="entry name" value="16S RRNA (URACIL(1498)-N(3))-METHYLTRANSFERASE"/>
    <property type="match status" value="1"/>
</dbReference>
<dbReference type="NCBIfam" id="TIGR00046">
    <property type="entry name" value="RsmE family RNA methyltransferase"/>
    <property type="match status" value="1"/>
</dbReference>
<dbReference type="InterPro" id="IPR015947">
    <property type="entry name" value="PUA-like_sf"/>
</dbReference>
<accession>A0A4Y6UV97</accession>
<proteinExistence type="inferred from homology"/>
<comment type="subcellular location">
    <subcellularLocation>
        <location evidence="1 12">Cytoplasm</location>
    </subcellularLocation>
</comment>
<feature type="domain" description="Ribosomal RNA small subunit methyltransferase E PUA-like" evidence="14">
    <location>
        <begin position="20"/>
        <end position="64"/>
    </location>
</feature>
<evidence type="ECO:0000256" key="4">
    <source>
        <dbReference type="ARBA" id="ARBA00013673"/>
    </source>
</evidence>
<dbReference type="PIRSF" id="PIRSF015601">
    <property type="entry name" value="MTase_slr0722"/>
    <property type="match status" value="1"/>
</dbReference>
<dbReference type="GO" id="GO:0070042">
    <property type="term" value="F:rRNA (uridine-N3-)-methyltransferase activity"/>
    <property type="evidence" value="ECO:0007669"/>
    <property type="project" value="TreeGrafter"/>
</dbReference>
<dbReference type="CDD" id="cd18084">
    <property type="entry name" value="RsmE-like"/>
    <property type="match status" value="1"/>
</dbReference>
<feature type="domain" description="Ribosomal RNA small subunit methyltransferase E methyltransferase" evidence="13">
    <location>
        <begin position="73"/>
        <end position="243"/>
    </location>
</feature>
<comment type="function">
    <text evidence="10 12">Specifically methylates the N3 position of the uracil ring of uridine 1498 (m3U1498) in 16S rRNA. Acts on the fully assembled 30S ribosomal subunit.</text>
</comment>
<keyword evidence="5 12" id="KW-0963">Cytoplasm</keyword>
<dbReference type="GO" id="GO:0005737">
    <property type="term" value="C:cytoplasm"/>
    <property type="evidence" value="ECO:0007669"/>
    <property type="project" value="UniProtKB-SubCell"/>
</dbReference>
<evidence type="ECO:0000256" key="1">
    <source>
        <dbReference type="ARBA" id="ARBA00004496"/>
    </source>
</evidence>